<keyword evidence="2" id="KW-1185">Reference proteome</keyword>
<dbReference type="AlphaFoldDB" id="A0A420DHB2"/>
<name>A0A420DHB2_9RHOB</name>
<evidence type="ECO:0000313" key="2">
    <source>
        <dbReference type="Proteomes" id="UP000284407"/>
    </source>
</evidence>
<dbReference type="Proteomes" id="UP000284407">
    <property type="component" value="Unassembled WGS sequence"/>
</dbReference>
<comment type="caution">
    <text evidence="1">The sequence shown here is derived from an EMBL/GenBank/DDBJ whole genome shotgun (WGS) entry which is preliminary data.</text>
</comment>
<proteinExistence type="predicted"/>
<sequence>MPHDVGSVIFRMDGGATDDVIILGAAFSQIKGDSGTINITAIMPEAGIPSAQFGTLSLEINGTLTPIARGQLMRVPLRLAGQQVELELVCRGANNTQRIDNLFKAKNDEVPEGVEPSLDARRTAPYLLSDVYVDPITHTPSLDPIAGSAAPAVTLYGEGADPDVSTVLGLDIDLTEVPIDEIELTETTEFRHQEWAKVDLGDAFSISVPEAERGTYTPLALKDALATITLDGGYRLLSTNAEFRATAPMRVYTDKKRVDPFTCIITKPEFVEYPLNEIEEMTIEAIVEAVQDRQETLRVDVRAAIQQIGGVSQVTEETSIQNAEKLAETTSSYSYKTYRENPGIGGGTLTRTHWITRYGVNSSVWSRSGEFNPECSASLRAMVRRAARIAIERAHCVTLTAQTFDTAAMTLTLKDRVRIYDARLPSGVAVGKVTGIEVSMVDQASLVTLSLSCPVSDPESLSTAPGGGPDGLASVQINEDITSMSNIVHPPAISAVIGRDASYMVEQMELIDGQVEQELKMGLTDERFVQIEFPDAEMPKTGFSMDLGDLSPVPVENIPPVTIRMGDTIINLPEGITL</sequence>
<dbReference type="STRING" id="1443111.Z949_1853"/>
<dbReference type="EMBL" id="RAQK01000002">
    <property type="protein sequence ID" value="RKE93597.1"/>
    <property type="molecule type" value="Genomic_DNA"/>
</dbReference>
<organism evidence="1 2">
    <name type="scientific">Sulfitobacter guttiformis</name>
    <dbReference type="NCBI Taxonomy" id="74349"/>
    <lineage>
        <taxon>Bacteria</taxon>
        <taxon>Pseudomonadati</taxon>
        <taxon>Pseudomonadota</taxon>
        <taxon>Alphaproteobacteria</taxon>
        <taxon>Rhodobacterales</taxon>
        <taxon>Roseobacteraceae</taxon>
        <taxon>Sulfitobacter</taxon>
    </lineage>
</organism>
<gene>
    <name evidence="1" type="ORF">C8N30_2674</name>
</gene>
<protein>
    <submittedName>
        <fullName evidence="1">Uncharacterized protein</fullName>
    </submittedName>
</protein>
<dbReference type="RefSeq" id="WP_025062354.1">
    <property type="nucleotide sequence ID" value="NZ_RAQK01000002.1"/>
</dbReference>
<evidence type="ECO:0000313" key="1">
    <source>
        <dbReference type="EMBL" id="RKE93597.1"/>
    </source>
</evidence>
<reference evidence="1 2" key="1">
    <citation type="submission" date="2018-09" db="EMBL/GenBank/DDBJ databases">
        <title>Genomic Encyclopedia of Archaeal and Bacterial Type Strains, Phase II (KMG-II): from individual species to whole genera.</title>
        <authorList>
            <person name="Goeker M."/>
        </authorList>
    </citation>
    <scope>NUCLEOTIDE SEQUENCE [LARGE SCALE GENOMIC DNA]</scope>
    <source>
        <strain evidence="1 2">DSM 11458</strain>
    </source>
</reference>
<accession>A0A420DHB2</accession>